<keyword evidence="4" id="KW-0539">Nucleus</keyword>
<dbReference type="GeneID" id="37015651"/>
<dbReference type="EMBL" id="KZ819339">
    <property type="protein sequence ID" value="PWN17949.1"/>
    <property type="molecule type" value="Genomic_DNA"/>
</dbReference>
<dbReference type="PANTHER" id="PTHR12663:SF0">
    <property type="entry name" value="PRECOCIOUS DISSOCIATION OF SISTERS 5, ISOFORM A"/>
    <property type="match status" value="1"/>
</dbReference>
<evidence type="ECO:0000313" key="8">
    <source>
        <dbReference type="Proteomes" id="UP000245942"/>
    </source>
</evidence>
<name>A0A316TWY2_9BASI</name>
<dbReference type="GO" id="GO:0005634">
    <property type="term" value="C:nucleus"/>
    <property type="evidence" value="ECO:0007669"/>
    <property type="project" value="UniProtKB-SubCell"/>
</dbReference>
<dbReference type="GO" id="GO:0000785">
    <property type="term" value="C:chromatin"/>
    <property type="evidence" value="ECO:0007669"/>
    <property type="project" value="TreeGrafter"/>
</dbReference>
<dbReference type="InterPro" id="IPR011989">
    <property type="entry name" value="ARM-like"/>
</dbReference>
<dbReference type="Pfam" id="PF20168">
    <property type="entry name" value="PDS5"/>
    <property type="match status" value="1"/>
</dbReference>
<sequence>MPSQTGRASARIQADTLKLTVRGQSTDVLLKKLKIIQTHLAQELDLAALGDVHTQLCSQQLMLHKDKAVRASTACCLADILRLSAPNAPFSANDLQDMFQFFLLELTSPKSGLSAPNGPYYSDYTWLLDSLSKAKSIALVTDLNKAEELMVDWFKRLYDVVRPDMTKNMELSLADILSQMVDECQTLPSEVLDILLSNFSRRSAKMTPSAHQLTVQISTSSSDRLQSHVAQYFSENIVAASSEEDMEEREKELQASHALIAQINRTVPALLLNVVAILEQELTAEDVLVRQIAIRTLGQMIGEKTSVSLAATYPSAWRAWLGRSRDKVSSMRVLWIESLSGLLANHSELRADVTSVLTEKLQDPDERVRATLVRVIGTLDYETVLHHLDRDILIRVAERLRDRRLAVRAEAQEALGRLYSLAYPEIENHDPAATKHFAWIPSAMLRSSIVETVDSKPIVPMIAAFEKHILPLPARPEDEGAWVNRLLMVMKNLDEQNLKALFNKLNNMQTPHTRKPYLPFIEACEAYNGGVMTEKEAETLAKLKASLRGSAILMPNGEKATHDLLAFAKTNDTRIFRLLRACVDPNTDFKSYLKARTEALRRVEAADEKLLPTMTAFVQIASYPFVNRYSVPTLLKRLSSGKSQWRDSQIGSQAGPSSTRDSVASTAASQSQGPALSSLSDMEAFKISAGKTLDFISKSSPEMYYPHVSDLIRSLQEEGEAALTEATLRGLCAVKRSGRQLTLDTRALERLALFVRQGTSLQAKYAARLLALSHKDISGAGRHIEELLSELTTRIKTARPLQLVCDLGALGQFIKHAPALAENVWDTILKEVLKDLGKDWPEQILSAYSEEDDWVSDSKMEDSVKAKLLGLDILTKRGIASMGPEGDKVAEVTVPVFRLLFRALDSGETRAMNTPPAIKARLRLKAALCVLKLAALPAGDKAIQRDFINLALVVQDPSYQVRNQFLHKILLELNKPLSTRRRLAPRYNAIPFVAAIDPEEENPQMVAAWASRFASLPADVRLKQAEMTVCRYVHLLSHHPDFARDSIDSIKEFVPYLQFFIDCISTEKNVGLLYYLAGRLKTVRDGSSQGASENLYTLSELTQLVIKHKSARHNWRLEAYPGTFKVPSDTGLKPLPSPQAQKEIYSSVWLPQSIVDSIEAEIAKAERRRAANAGGGPKEAPGERKRKPSSIDAAAKKAARRSAKKRKRLSKKTTGGDDEDASGGSGSESDASSSEKSEVSEDEEVPEGADEEGRGARTRVAAIRRNERRAERRAALAKLRGAKKPAAAAGDEGEDSELSDVD</sequence>
<keyword evidence="5" id="KW-0131">Cell cycle</keyword>
<dbReference type="CDD" id="cd19953">
    <property type="entry name" value="PDS5"/>
    <property type="match status" value="1"/>
</dbReference>
<dbReference type="STRING" id="1684307.A0A316TWY2"/>
<feature type="region of interest" description="Disordered" evidence="6">
    <location>
        <begin position="646"/>
        <end position="675"/>
    </location>
</feature>
<gene>
    <name evidence="7" type="ORF">BCV69DRAFT_295607</name>
</gene>
<feature type="compositionally biased region" description="Acidic residues" evidence="6">
    <location>
        <begin position="1291"/>
        <end position="1302"/>
    </location>
</feature>
<dbReference type="Gene3D" id="1.25.10.10">
    <property type="entry name" value="Leucine-rich Repeat Variant"/>
    <property type="match status" value="1"/>
</dbReference>
<dbReference type="Proteomes" id="UP000245942">
    <property type="component" value="Unassembled WGS sequence"/>
</dbReference>
<feature type="compositionally biased region" description="Low complexity" evidence="6">
    <location>
        <begin position="1276"/>
        <end position="1289"/>
    </location>
</feature>
<feature type="compositionally biased region" description="Acidic residues" evidence="6">
    <location>
        <begin position="1240"/>
        <end position="1250"/>
    </location>
</feature>
<evidence type="ECO:0000256" key="2">
    <source>
        <dbReference type="ARBA" id="ARBA00022618"/>
    </source>
</evidence>
<keyword evidence="8" id="KW-1185">Reference proteome</keyword>
<evidence type="ECO:0008006" key="9">
    <source>
        <dbReference type="Google" id="ProtNLM"/>
    </source>
</evidence>
<comment type="subcellular location">
    <subcellularLocation>
        <location evidence="1">Nucleus</location>
    </subcellularLocation>
</comment>
<dbReference type="InterPro" id="IPR016024">
    <property type="entry name" value="ARM-type_fold"/>
</dbReference>
<dbReference type="RefSeq" id="XP_025345109.1">
    <property type="nucleotide sequence ID" value="XM_025493917.1"/>
</dbReference>
<feature type="compositionally biased region" description="Basic and acidic residues" evidence="6">
    <location>
        <begin position="1264"/>
        <end position="1274"/>
    </location>
</feature>
<proteinExistence type="predicted"/>
<accession>A0A316TWY2</accession>
<evidence type="ECO:0000313" key="7">
    <source>
        <dbReference type="EMBL" id="PWN17949.1"/>
    </source>
</evidence>
<protein>
    <recommendedName>
        <fullName evidence="9">ARM repeat-containing protein</fullName>
    </recommendedName>
</protein>
<dbReference type="OrthoDB" id="200660at2759"/>
<evidence type="ECO:0000256" key="4">
    <source>
        <dbReference type="ARBA" id="ARBA00023242"/>
    </source>
</evidence>
<keyword evidence="2" id="KW-0132">Cell division</keyword>
<feature type="compositionally biased region" description="Basic residues" evidence="6">
    <location>
        <begin position="1197"/>
        <end position="1211"/>
    </location>
</feature>
<evidence type="ECO:0000256" key="1">
    <source>
        <dbReference type="ARBA" id="ARBA00004123"/>
    </source>
</evidence>
<dbReference type="GO" id="GO:0007064">
    <property type="term" value="P:mitotic sister chromatid cohesion"/>
    <property type="evidence" value="ECO:0007669"/>
    <property type="project" value="InterPro"/>
</dbReference>
<dbReference type="SUPFAM" id="SSF48371">
    <property type="entry name" value="ARM repeat"/>
    <property type="match status" value="1"/>
</dbReference>
<evidence type="ECO:0000256" key="3">
    <source>
        <dbReference type="ARBA" id="ARBA00022776"/>
    </source>
</evidence>
<feature type="region of interest" description="Disordered" evidence="6">
    <location>
        <begin position="1166"/>
        <end position="1302"/>
    </location>
</feature>
<evidence type="ECO:0000256" key="5">
    <source>
        <dbReference type="ARBA" id="ARBA00023306"/>
    </source>
</evidence>
<organism evidence="7 8">
    <name type="scientific">Pseudomicrostroma glucosiphilum</name>
    <dbReference type="NCBI Taxonomy" id="1684307"/>
    <lineage>
        <taxon>Eukaryota</taxon>
        <taxon>Fungi</taxon>
        <taxon>Dikarya</taxon>
        <taxon>Basidiomycota</taxon>
        <taxon>Ustilaginomycotina</taxon>
        <taxon>Exobasidiomycetes</taxon>
        <taxon>Microstromatales</taxon>
        <taxon>Microstromatales incertae sedis</taxon>
        <taxon>Pseudomicrostroma</taxon>
    </lineage>
</organism>
<dbReference type="PANTHER" id="PTHR12663">
    <property type="entry name" value="ANDROGEN INDUCED INHIBITOR OF PROLIFERATION AS3 / PDS5-RELATED"/>
    <property type="match status" value="1"/>
</dbReference>
<dbReference type="GO" id="GO:0006281">
    <property type="term" value="P:DNA repair"/>
    <property type="evidence" value="ECO:0007669"/>
    <property type="project" value="TreeGrafter"/>
</dbReference>
<dbReference type="GO" id="GO:0051301">
    <property type="term" value="P:cell division"/>
    <property type="evidence" value="ECO:0007669"/>
    <property type="project" value="UniProtKB-KW"/>
</dbReference>
<dbReference type="InterPro" id="IPR039776">
    <property type="entry name" value="Pds5"/>
</dbReference>
<reference evidence="7 8" key="1">
    <citation type="journal article" date="2018" name="Mol. Biol. Evol.">
        <title>Broad Genomic Sampling Reveals a Smut Pathogenic Ancestry of the Fungal Clade Ustilaginomycotina.</title>
        <authorList>
            <person name="Kijpornyongpan T."/>
            <person name="Mondo S.J."/>
            <person name="Barry K."/>
            <person name="Sandor L."/>
            <person name="Lee J."/>
            <person name="Lipzen A."/>
            <person name="Pangilinan J."/>
            <person name="LaButti K."/>
            <person name="Hainaut M."/>
            <person name="Henrissat B."/>
            <person name="Grigoriev I.V."/>
            <person name="Spatafora J.W."/>
            <person name="Aime M.C."/>
        </authorList>
    </citation>
    <scope>NUCLEOTIDE SEQUENCE [LARGE SCALE GENOMIC DNA]</scope>
    <source>
        <strain evidence="7 8">MCA 4718</strain>
    </source>
</reference>
<evidence type="ECO:0000256" key="6">
    <source>
        <dbReference type="SAM" id="MobiDB-lite"/>
    </source>
</evidence>
<keyword evidence="3" id="KW-0498">Mitosis</keyword>